<dbReference type="PROSITE" id="PS50110">
    <property type="entry name" value="RESPONSE_REGULATORY"/>
    <property type="match status" value="1"/>
</dbReference>
<dbReference type="EMBL" id="JAAIYP010000011">
    <property type="protein sequence ID" value="NFV79096.1"/>
    <property type="molecule type" value="Genomic_DNA"/>
</dbReference>
<dbReference type="Proteomes" id="UP000480684">
    <property type="component" value="Unassembled WGS sequence"/>
</dbReference>
<evidence type="ECO:0000256" key="1">
    <source>
        <dbReference type="ARBA" id="ARBA00022553"/>
    </source>
</evidence>
<dbReference type="PROSITE" id="PS50894">
    <property type="entry name" value="HPT"/>
    <property type="match status" value="1"/>
</dbReference>
<dbReference type="Pfam" id="PF00072">
    <property type="entry name" value="Response_reg"/>
    <property type="match status" value="1"/>
</dbReference>
<feature type="domain" description="HPt" evidence="6">
    <location>
        <begin position="147"/>
        <end position="238"/>
    </location>
</feature>
<dbReference type="Pfam" id="PF01627">
    <property type="entry name" value="Hpt"/>
    <property type="match status" value="1"/>
</dbReference>
<feature type="domain" description="Response regulatory" evidence="5">
    <location>
        <begin position="7"/>
        <end position="124"/>
    </location>
</feature>
<comment type="caution">
    <text evidence="4">Lacks conserved residue(s) required for the propagation of feature annotation.</text>
</comment>
<dbReference type="GO" id="GO:0000160">
    <property type="term" value="P:phosphorelay signal transduction system"/>
    <property type="evidence" value="ECO:0007669"/>
    <property type="project" value="UniProtKB-KW"/>
</dbReference>
<dbReference type="RefSeq" id="WP_163674857.1">
    <property type="nucleotide sequence ID" value="NZ_JAAIYP010000011.1"/>
</dbReference>
<dbReference type="GO" id="GO:0004672">
    <property type="term" value="F:protein kinase activity"/>
    <property type="evidence" value="ECO:0007669"/>
    <property type="project" value="UniProtKB-ARBA"/>
</dbReference>
<keyword evidence="2" id="KW-0902">Two-component regulatory system</keyword>
<dbReference type="InterPro" id="IPR011006">
    <property type="entry name" value="CheY-like_superfamily"/>
</dbReference>
<dbReference type="InterPro" id="IPR008207">
    <property type="entry name" value="Sig_transdc_His_kin_Hpt_dom"/>
</dbReference>
<feature type="modified residue" description="Phosphohistidine" evidence="3">
    <location>
        <position position="186"/>
    </location>
</feature>
<dbReference type="SMART" id="SM00448">
    <property type="entry name" value="REC"/>
    <property type="match status" value="1"/>
</dbReference>
<dbReference type="AlphaFoldDB" id="A0A7C9QTN0"/>
<organism evidence="7 8">
    <name type="scientific">Magnetospirillum aberrantis SpK</name>
    <dbReference type="NCBI Taxonomy" id="908842"/>
    <lineage>
        <taxon>Bacteria</taxon>
        <taxon>Pseudomonadati</taxon>
        <taxon>Pseudomonadota</taxon>
        <taxon>Alphaproteobacteria</taxon>
        <taxon>Rhodospirillales</taxon>
        <taxon>Rhodospirillaceae</taxon>
        <taxon>Magnetospirillum</taxon>
    </lineage>
</organism>
<keyword evidence="8" id="KW-1185">Reference proteome</keyword>
<evidence type="ECO:0000313" key="7">
    <source>
        <dbReference type="EMBL" id="NFV79096.1"/>
    </source>
</evidence>
<evidence type="ECO:0000256" key="3">
    <source>
        <dbReference type="PROSITE-ProRule" id="PRU00110"/>
    </source>
</evidence>
<dbReference type="PANTHER" id="PTHR45339:SF3">
    <property type="entry name" value="HISTIDINE KINASE"/>
    <property type="match status" value="1"/>
</dbReference>
<dbReference type="InterPro" id="IPR036641">
    <property type="entry name" value="HPT_dom_sf"/>
</dbReference>
<dbReference type="GO" id="GO:0005524">
    <property type="term" value="F:ATP binding"/>
    <property type="evidence" value="ECO:0007669"/>
    <property type="project" value="UniProtKB-KW"/>
</dbReference>
<evidence type="ECO:0000256" key="4">
    <source>
        <dbReference type="PROSITE-ProRule" id="PRU00169"/>
    </source>
</evidence>
<comment type="caution">
    <text evidence="7">The sequence shown here is derived from an EMBL/GenBank/DDBJ whole genome shotgun (WGS) entry which is preliminary data.</text>
</comment>
<protein>
    <submittedName>
        <fullName evidence="7">Response regulator</fullName>
    </submittedName>
</protein>
<dbReference type="SUPFAM" id="SSF52172">
    <property type="entry name" value="CheY-like"/>
    <property type="match status" value="1"/>
</dbReference>
<accession>A0A7C9QTN0</accession>
<dbReference type="InterPro" id="IPR001789">
    <property type="entry name" value="Sig_transdc_resp-reg_receiver"/>
</dbReference>
<dbReference type="SUPFAM" id="SSF47226">
    <property type="entry name" value="Histidine-containing phosphotransfer domain, HPT domain"/>
    <property type="match status" value="1"/>
</dbReference>
<sequence>MAASSLCVLLAESNPVNQAMLRHMLEKLGHSVVIAEHGAHVLELAATRDVHLVLMNMHLSVMDTATAVRLIRMLPGDKARLPLVALIPENDDEAEKNCLADGLDAILPQPVTVSRLAATLEWAVGGADDNSPALDPDYIEDMRQWVGDSTVLALLAAAPQSFREELSRITAAWEAGDSRTVRENAHRLKGAAGSVGCRRLSETAQAIQKGDPSDLSDRHLLDRLTAEVDRAIAAAATWRPQD</sequence>
<evidence type="ECO:0000313" key="8">
    <source>
        <dbReference type="Proteomes" id="UP000480684"/>
    </source>
</evidence>
<name>A0A7C9QTN0_9PROT</name>
<dbReference type="CDD" id="cd17546">
    <property type="entry name" value="REC_hyHK_CKI1_RcsC-like"/>
    <property type="match status" value="1"/>
</dbReference>
<dbReference type="PANTHER" id="PTHR45339">
    <property type="entry name" value="HYBRID SIGNAL TRANSDUCTION HISTIDINE KINASE J"/>
    <property type="match status" value="1"/>
</dbReference>
<dbReference type="SMART" id="SM00073">
    <property type="entry name" value="HPT"/>
    <property type="match status" value="1"/>
</dbReference>
<dbReference type="Gene3D" id="3.40.50.2300">
    <property type="match status" value="1"/>
</dbReference>
<evidence type="ECO:0000259" key="5">
    <source>
        <dbReference type="PROSITE" id="PS50110"/>
    </source>
</evidence>
<reference evidence="7 8" key="1">
    <citation type="submission" date="2020-02" db="EMBL/GenBank/DDBJ databases">
        <authorList>
            <person name="Dziuba M."/>
            <person name="Kuznetsov B."/>
            <person name="Mardanov A."/>
            <person name="Ravin N."/>
            <person name="Grouzdev D."/>
        </authorList>
    </citation>
    <scope>NUCLEOTIDE SEQUENCE [LARGE SCALE GENOMIC DNA]</scope>
    <source>
        <strain evidence="7 8">SpK</strain>
    </source>
</reference>
<dbReference type="GO" id="GO:0005886">
    <property type="term" value="C:plasma membrane"/>
    <property type="evidence" value="ECO:0007669"/>
    <property type="project" value="UniProtKB-SubCell"/>
</dbReference>
<dbReference type="Gene3D" id="1.20.120.160">
    <property type="entry name" value="HPT domain"/>
    <property type="match status" value="1"/>
</dbReference>
<keyword evidence="1 3" id="KW-0597">Phosphoprotein</keyword>
<gene>
    <name evidence="7" type="ORF">G4223_03075</name>
</gene>
<evidence type="ECO:0000259" key="6">
    <source>
        <dbReference type="PROSITE" id="PS50894"/>
    </source>
</evidence>
<proteinExistence type="predicted"/>
<evidence type="ECO:0000256" key="2">
    <source>
        <dbReference type="ARBA" id="ARBA00023012"/>
    </source>
</evidence>